<dbReference type="AlphaFoldDB" id="A0A7J0GQV8"/>
<organism evidence="9 10">
    <name type="scientific">Actinidia rufa</name>
    <dbReference type="NCBI Taxonomy" id="165716"/>
    <lineage>
        <taxon>Eukaryota</taxon>
        <taxon>Viridiplantae</taxon>
        <taxon>Streptophyta</taxon>
        <taxon>Embryophyta</taxon>
        <taxon>Tracheophyta</taxon>
        <taxon>Spermatophyta</taxon>
        <taxon>Magnoliopsida</taxon>
        <taxon>eudicotyledons</taxon>
        <taxon>Gunneridae</taxon>
        <taxon>Pentapetalae</taxon>
        <taxon>asterids</taxon>
        <taxon>Ericales</taxon>
        <taxon>Actinidiaceae</taxon>
        <taxon>Actinidia</taxon>
    </lineage>
</organism>
<evidence type="ECO:0000256" key="7">
    <source>
        <dbReference type="ARBA" id="ARBA00023265"/>
    </source>
</evidence>
<dbReference type="EMBL" id="BJWL01000023">
    <property type="protein sequence ID" value="GFZ13163.1"/>
    <property type="molecule type" value="Genomic_DNA"/>
</dbReference>
<evidence type="ECO:0000256" key="4">
    <source>
        <dbReference type="ARBA" id="ARBA00022821"/>
    </source>
</evidence>
<evidence type="ECO:0000256" key="8">
    <source>
        <dbReference type="SAM" id="MobiDB-lite"/>
    </source>
</evidence>
<evidence type="ECO:0000256" key="1">
    <source>
        <dbReference type="ARBA" id="ARBA00004141"/>
    </source>
</evidence>
<dbReference type="PANTHER" id="PTHR31942">
    <property type="entry name" value="MLO-LIKE PROTEIN 1"/>
    <property type="match status" value="1"/>
</dbReference>
<evidence type="ECO:0000313" key="10">
    <source>
        <dbReference type="Proteomes" id="UP000585474"/>
    </source>
</evidence>
<protein>
    <submittedName>
        <fullName evidence="9">Seven transmembrane MLO family protein</fullName>
    </submittedName>
</protein>
<evidence type="ECO:0000256" key="5">
    <source>
        <dbReference type="ARBA" id="ARBA00022989"/>
    </source>
</evidence>
<name>A0A7J0GQV8_9ERIC</name>
<feature type="compositionally biased region" description="Polar residues" evidence="8">
    <location>
        <begin position="148"/>
        <end position="168"/>
    </location>
</feature>
<keyword evidence="3 9" id="KW-0812">Transmembrane</keyword>
<comment type="similarity">
    <text evidence="2">Belongs to the MLO family.</text>
</comment>
<keyword evidence="5" id="KW-1133">Transmembrane helix</keyword>
<accession>A0A7J0GQV8</accession>
<dbReference type="GO" id="GO:0016020">
    <property type="term" value="C:membrane"/>
    <property type="evidence" value="ECO:0007669"/>
    <property type="project" value="UniProtKB-SubCell"/>
</dbReference>
<dbReference type="PANTHER" id="PTHR31942:SF89">
    <property type="entry name" value="MLO-LIKE PROTEIN 3"/>
    <property type="match status" value="1"/>
</dbReference>
<reference evidence="9 10" key="1">
    <citation type="submission" date="2019-07" db="EMBL/GenBank/DDBJ databases">
        <title>De Novo Assembly of kiwifruit Actinidia rufa.</title>
        <authorList>
            <person name="Sugita-Konishi S."/>
            <person name="Sato K."/>
            <person name="Mori E."/>
            <person name="Abe Y."/>
            <person name="Kisaki G."/>
            <person name="Hamano K."/>
            <person name="Suezawa K."/>
            <person name="Otani M."/>
            <person name="Fukuda T."/>
            <person name="Manabe T."/>
            <person name="Gomi K."/>
            <person name="Tabuchi M."/>
            <person name="Akimitsu K."/>
            <person name="Kataoka I."/>
        </authorList>
    </citation>
    <scope>NUCLEOTIDE SEQUENCE [LARGE SCALE GENOMIC DNA]</scope>
    <source>
        <strain evidence="10">cv. Fuchu</strain>
    </source>
</reference>
<evidence type="ECO:0000256" key="6">
    <source>
        <dbReference type="ARBA" id="ARBA00023136"/>
    </source>
</evidence>
<evidence type="ECO:0000256" key="2">
    <source>
        <dbReference type="ARBA" id="ARBA00006574"/>
    </source>
</evidence>
<dbReference type="Pfam" id="PF03094">
    <property type="entry name" value="Mlo"/>
    <property type="match status" value="3"/>
</dbReference>
<feature type="region of interest" description="Disordered" evidence="8">
    <location>
        <begin position="142"/>
        <end position="206"/>
    </location>
</feature>
<keyword evidence="7" id="KW-0568">Pathogenesis-related protein</keyword>
<keyword evidence="10" id="KW-1185">Reference proteome</keyword>
<evidence type="ECO:0000313" key="9">
    <source>
        <dbReference type="EMBL" id="GFZ13163.1"/>
    </source>
</evidence>
<keyword evidence="4" id="KW-0611">Plant defense</keyword>
<comment type="subcellular location">
    <subcellularLocation>
        <location evidence="1">Membrane</location>
        <topology evidence="1">Multi-pass membrane protein</topology>
    </subcellularLocation>
</comment>
<evidence type="ECO:0000256" key="3">
    <source>
        <dbReference type="ARBA" id="ARBA00022692"/>
    </source>
</evidence>
<sequence length="223" mass="25076">MSDCATTPLLLWVAHLSTNKTFNFRKYIQRSLEDDFKVVVGIRLECIPLGVVSPTHLLALGTKLEIIVAKMALQLKDQHSVIKGAPVVQPNDNLFWFGHPHFVLTLIHYILFMMGTHFKSAVLEEETANVIRQWHAAVKDKRKKGKLSPSTRGEDSTSVWSRSNSPDISSHHRSPTLAEFASHHPEVTETATGDDDQIVPEDRRQARVNEVRIELPEITKAAS</sequence>
<comment type="caution">
    <text evidence="9">The sequence shown here is derived from an EMBL/GenBank/DDBJ whole genome shotgun (WGS) entry which is preliminary data.</text>
</comment>
<dbReference type="OrthoDB" id="1388414at2759"/>
<dbReference type="GO" id="GO:0006952">
    <property type="term" value="P:defense response"/>
    <property type="evidence" value="ECO:0007669"/>
    <property type="project" value="UniProtKB-KW"/>
</dbReference>
<gene>
    <name evidence="9" type="ORF">Acr_23g0015480</name>
</gene>
<dbReference type="InterPro" id="IPR004326">
    <property type="entry name" value="Mlo"/>
</dbReference>
<proteinExistence type="inferred from homology"/>
<keyword evidence="6" id="KW-0472">Membrane</keyword>
<dbReference type="Proteomes" id="UP000585474">
    <property type="component" value="Unassembled WGS sequence"/>
</dbReference>